<accession>A0ABW5W3H1</accession>
<evidence type="ECO:0000256" key="1">
    <source>
        <dbReference type="ARBA" id="ARBA00022857"/>
    </source>
</evidence>
<dbReference type="Pfam" id="PF13460">
    <property type="entry name" value="NAD_binding_10"/>
    <property type="match status" value="1"/>
</dbReference>
<dbReference type="SUPFAM" id="SSF51735">
    <property type="entry name" value="NAD(P)-binding Rossmann-fold domains"/>
    <property type="match status" value="1"/>
</dbReference>
<sequence>MNIPFRELRVAVAGGSGTVGRHVVDLLRAAGHEPVVLTRASGVDLLDGTHLAGALQGVEAVVDVSSTSTASAKRSTRFFETVTRNLLGAEREAGVGHHVALSVIGAERVGASYYAGKAAQERVIMAEPGGWSLLRVAQFHELTEFLVDNYHVGPLRVVPQMRAQPIAAAEVAAELVSIALGAPRGLVRDLAGPREERVSDMVRRYLRATGKSRPVLEVFVPGAWGRGMRSGTFLPAPGTRQSRQSFEVWLDDVAR</sequence>
<keyword evidence="1" id="KW-0521">NADP</keyword>
<dbReference type="PANTHER" id="PTHR42748:SF3">
    <property type="entry name" value="BLL4366 PROTEIN"/>
    <property type="match status" value="1"/>
</dbReference>
<evidence type="ECO:0000259" key="2">
    <source>
        <dbReference type="Pfam" id="PF13460"/>
    </source>
</evidence>
<dbReference type="RefSeq" id="WP_377189867.1">
    <property type="nucleotide sequence ID" value="NZ_JBHUOG010000002.1"/>
</dbReference>
<dbReference type="EMBL" id="JBHUOG010000002">
    <property type="protein sequence ID" value="MFD2797110.1"/>
    <property type="molecule type" value="Genomic_DNA"/>
</dbReference>
<dbReference type="Gene3D" id="3.40.50.720">
    <property type="entry name" value="NAD(P)-binding Rossmann-like Domain"/>
    <property type="match status" value="1"/>
</dbReference>
<dbReference type="Proteomes" id="UP001597479">
    <property type="component" value="Unassembled WGS sequence"/>
</dbReference>
<gene>
    <name evidence="3" type="ORF">ACFS27_26365</name>
</gene>
<feature type="domain" description="NAD(P)-binding" evidence="2">
    <location>
        <begin position="14"/>
        <end position="177"/>
    </location>
</feature>
<reference evidence="4" key="1">
    <citation type="journal article" date="2019" name="Int. J. Syst. Evol. Microbiol.">
        <title>The Global Catalogue of Microorganisms (GCM) 10K type strain sequencing project: providing services to taxonomists for standard genome sequencing and annotation.</title>
        <authorList>
            <consortium name="The Broad Institute Genomics Platform"/>
            <consortium name="The Broad Institute Genome Sequencing Center for Infectious Disease"/>
            <person name="Wu L."/>
            <person name="Ma J."/>
        </authorList>
    </citation>
    <scope>NUCLEOTIDE SEQUENCE [LARGE SCALE GENOMIC DNA]</scope>
    <source>
        <strain evidence="4">CCM 7044</strain>
    </source>
</reference>
<dbReference type="InterPro" id="IPR016040">
    <property type="entry name" value="NAD(P)-bd_dom"/>
</dbReference>
<comment type="caution">
    <text evidence="3">The sequence shown here is derived from an EMBL/GenBank/DDBJ whole genome shotgun (WGS) entry which is preliminary data.</text>
</comment>
<evidence type="ECO:0000313" key="4">
    <source>
        <dbReference type="Proteomes" id="UP001597479"/>
    </source>
</evidence>
<protein>
    <submittedName>
        <fullName evidence="3">SDR family oxidoreductase</fullName>
    </submittedName>
</protein>
<keyword evidence="4" id="KW-1185">Reference proteome</keyword>
<name>A0ABW5W3H1_9MICO</name>
<organism evidence="3 4">
    <name type="scientific">Promicromonospora vindobonensis</name>
    <dbReference type="NCBI Taxonomy" id="195748"/>
    <lineage>
        <taxon>Bacteria</taxon>
        <taxon>Bacillati</taxon>
        <taxon>Actinomycetota</taxon>
        <taxon>Actinomycetes</taxon>
        <taxon>Micrococcales</taxon>
        <taxon>Promicromonosporaceae</taxon>
        <taxon>Promicromonospora</taxon>
    </lineage>
</organism>
<evidence type="ECO:0000313" key="3">
    <source>
        <dbReference type="EMBL" id="MFD2797110.1"/>
    </source>
</evidence>
<proteinExistence type="predicted"/>
<dbReference type="InterPro" id="IPR051164">
    <property type="entry name" value="NmrA-like_oxidored"/>
</dbReference>
<dbReference type="InterPro" id="IPR036291">
    <property type="entry name" value="NAD(P)-bd_dom_sf"/>
</dbReference>
<dbReference type="PANTHER" id="PTHR42748">
    <property type="entry name" value="NITROGEN METABOLITE REPRESSION PROTEIN NMRA FAMILY MEMBER"/>
    <property type="match status" value="1"/>
</dbReference>